<dbReference type="InterPro" id="IPR036457">
    <property type="entry name" value="PPM-type-like_dom_sf"/>
</dbReference>
<feature type="domain" description="PPM-type phosphatase" evidence="1">
    <location>
        <begin position="12"/>
        <end position="259"/>
    </location>
</feature>
<evidence type="ECO:0000313" key="3">
    <source>
        <dbReference type="Proteomes" id="UP000178636"/>
    </source>
</evidence>
<dbReference type="SUPFAM" id="SSF81606">
    <property type="entry name" value="PP2C-like"/>
    <property type="match status" value="1"/>
</dbReference>
<comment type="caution">
    <text evidence="2">The sequence shown here is derived from an EMBL/GenBank/DDBJ whole genome shotgun (WGS) entry which is preliminary data.</text>
</comment>
<dbReference type="Proteomes" id="UP000178636">
    <property type="component" value="Unassembled WGS sequence"/>
</dbReference>
<proteinExistence type="predicted"/>
<organism evidence="2 3">
    <name type="scientific">Candidatus Lloydbacteria bacterium RIFCSPHIGHO2_02_FULL_54_17</name>
    <dbReference type="NCBI Taxonomy" id="1798664"/>
    <lineage>
        <taxon>Bacteria</taxon>
        <taxon>Candidatus Lloydiibacteriota</taxon>
    </lineage>
</organism>
<dbReference type="InterPro" id="IPR001932">
    <property type="entry name" value="PPM-type_phosphatase-like_dom"/>
</dbReference>
<dbReference type="STRING" id="1798664.A3C93_00210"/>
<name>A0A1G2DID4_9BACT</name>
<gene>
    <name evidence="2" type="ORF">A3C93_00210</name>
</gene>
<dbReference type="EMBL" id="MHLO01000005">
    <property type="protein sequence ID" value="OGZ13326.1"/>
    <property type="molecule type" value="Genomic_DNA"/>
</dbReference>
<dbReference type="Pfam" id="PF13672">
    <property type="entry name" value="PP2C_2"/>
    <property type="match status" value="1"/>
</dbReference>
<evidence type="ECO:0000259" key="1">
    <source>
        <dbReference type="Pfam" id="PF13672"/>
    </source>
</evidence>
<protein>
    <recommendedName>
        <fullName evidence="1">PPM-type phosphatase domain-containing protein</fullName>
    </recommendedName>
</protein>
<reference evidence="2 3" key="1">
    <citation type="journal article" date="2016" name="Nat. Commun.">
        <title>Thousands of microbial genomes shed light on interconnected biogeochemical processes in an aquifer system.</title>
        <authorList>
            <person name="Anantharaman K."/>
            <person name="Brown C.T."/>
            <person name="Hug L.A."/>
            <person name="Sharon I."/>
            <person name="Castelle C.J."/>
            <person name="Probst A.J."/>
            <person name="Thomas B.C."/>
            <person name="Singh A."/>
            <person name="Wilkins M.J."/>
            <person name="Karaoz U."/>
            <person name="Brodie E.L."/>
            <person name="Williams K.H."/>
            <person name="Hubbard S.S."/>
            <person name="Banfield J.F."/>
        </authorList>
    </citation>
    <scope>NUCLEOTIDE SEQUENCE [LARGE SCALE GENOMIC DNA]</scope>
</reference>
<evidence type="ECO:0000313" key="2">
    <source>
        <dbReference type="EMBL" id="OGZ13326.1"/>
    </source>
</evidence>
<dbReference type="AlphaFoldDB" id="A0A1G2DID4"/>
<accession>A0A1G2DID4</accession>
<sequence length="300" mass="32124">MKFRADHHFVIGGDHVTYGKPCQDHALSQADDGMAAVVVSDGCSSGGETDMGARLTTFLLMQTIRELDKGNLGQESIFASRHAAFSAAATLLGLRETDTLATLLYAYLAPSGGHVYLQGDGVVARELRDGTVMLSRFDWANNMPFYPAYADSVNGNSERFVLAHGGDPSARLFTAEHWVRSPGSLWTKASEEASSLQDGMKGVSIAFDAAAMEETSAVAVFTDGVTSVSGVDWKDAVLRLLDFKTTEGAFMKRRLSRALKEFGKDGNGPRDDLACAVVLIAHDKKGGTDECIETTAETLA</sequence>